<dbReference type="GeneID" id="33068179"/>
<dbReference type="Proteomes" id="UP000095349">
    <property type="component" value="Chromosome"/>
</dbReference>
<dbReference type="Gene3D" id="3.30.750.24">
    <property type="entry name" value="STAS domain"/>
    <property type="match status" value="1"/>
</dbReference>
<dbReference type="PATRIC" id="fig|285473.5.peg.5380"/>
<dbReference type="InterPro" id="IPR036513">
    <property type="entry name" value="STAS_dom_sf"/>
</dbReference>
<dbReference type="RefSeq" id="WP_069979022.1">
    <property type="nucleotide sequence ID" value="NZ_CP017316.1"/>
</dbReference>
<dbReference type="OrthoDB" id="4298794at2"/>
<dbReference type="EMBL" id="CP017316">
    <property type="protein sequence ID" value="AOT62212.1"/>
    <property type="molecule type" value="Genomic_DNA"/>
</dbReference>
<dbReference type="AlphaFoldDB" id="A0A1D8G9U2"/>
<dbReference type="KEGG" id="srn:A4G23_05106"/>
<dbReference type="SUPFAM" id="SSF52091">
    <property type="entry name" value="SpoIIaa-like"/>
    <property type="match status" value="1"/>
</dbReference>
<evidence type="ECO:0008006" key="3">
    <source>
        <dbReference type="Google" id="ProtNLM"/>
    </source>
</evidence>
<gene>
    <name evidence="1" type="ORF">A4G23_05106</name>
</gene>
<proteinExistence type="predicted"/>
<accession>A0A1D8G9U2</accession>
<evidence type="ECO:0000313" key="1">
    <source>
        <dbReference type="EMBL" id="AOT62212.1"/>
    </source>
</evidence>
<protein>
    <recommendedName>
        <fullName evidence="3">STAS domain-containing protein</fullName>
    </recommendedName>
</protein>
<keyword evidence="2" id="KW-1185">Reference proteome</keyword>
<evidence type="ECO:0000313" key="2">
    <source>
        <dbReference type="Proteomes" id="UP000095349"/>
    </source>
</evidence>
<organism evidence="1 2">
    <name type="scientific">Streptomyces rubrolavendulae</name>
    <dbReference type="NCBI Taxonomy" id="285473"/>
    <lineage>
        <taxon>Bacteria</taxon>
        <taxon>Bacillati</taxon>
        <taxon>Actinomycetota</taxon>
        <taxon>Actinomycetes</taxon>
        <taxon>Kitasatosporales</taxon>
        <taxon>Streptomycetaceae</taxon>
        <taxon>Streptomyces</taxon>
    </lineage>
</organism>
<name>A0A1D8G9U2_9ACTN</name>
<sequence length="113" mass="11846">MTAARAGAPDGAPALVVESAGDGRAVLVFAGELDAHRVGALEEALDDPRLRDATVWELLMRDLTRLDLPCAFALLRAATVRAPPAALHVRGAHRAVRRALREAGADAVATFEG</sequence>
<dbReference type="STRING" id="285473.A4G23_05106"/>
<reference evidence="1 2" key="1">
    <citation type="submission" date="2016-09" db="EMBL/GenBank/DDBJ databases">
        <title>Streptomyces rubrolavendulae MJM4426 Genome sequencing and assembly.</title>
        <authorList>
            <person name="Kim J.-G."/>
        </authorList>
    </citation>
    <scope>NUCLEOTIDE SEQUENCE [LARGE SCALE GENOMIC DNA]</scope>
    <source>
        <strain evidence="1 2">MJM4426</strain>
    </source>
</reference>